<organism evidence="3 4">
    <name type="scientific">Symbiodinium necroappetens</name>
    <dbReference type="NCBI Taxonomy" id="1628268"/>
    <lineage>
        <taxon>Eukaryota</taxon>
        <taxon>Sar</taxon>
        <taxon>Alveolata</taxon>
        <taxon>Dinophyceae</taxon>
        <taxon>Suessiales</taxon>
        <taxon>Symbiodiniaceae</taxon>
        <taxon>Symbiodinium</taxon>
    </lineage>
</organism>
<gene>
    <name evidence="3" type="ORF">SNEC2469_LOCUS35193</name>
</gene>
<comment type="caution">
    <text evidence="3">The sequence shown here is derived from an EMBL/GenBank/DDBJ whole genome shotgun (WGS) entry which is preliminary data.</text>
</comment>
<evidence type="ECO:0000259" key="2">
    <source>
        <dbReference type="Pfam" id="PF23162"/>
    </source>
</evidence>
<evidence type="ECO:0000256" key="1">
    <source>
        <dbReference type="SAM" id="Phobius"/>
    </source>
</evidence>
<feature type="non-terminal residue" evidence="3">
    <location>
        <position position="1"/>
    </location>
</feature>
<dbReference type="OrthoDB" id="447619at2759"/>
<evidence type="ECO:0000313" key="4">
    <source>
        <dbReference type="Proteomes" id="UP000601435"/>
    </source>
</evidence>
<dbReference type="SUPFAM" id="SSF51126">
    <property type="entry name" value="Pectin lyase-like"/>
    <property type="match status" value="1"/>
</dbReference>
<protein>
    <recommendedName>
        <fullName evidence="2">C962R-like N-terminal AEP domain-containing protein</fullName>
    </recommendedName>
</protein>
<sequence>EERTRVGCMAECETRADCHAIDRPPTIGFAECCLFTGNNTGNGVADRFCFSKDVTRTPQAGDLIDTTVTVLPVPFLGYLTLSSHTVGVVATAEMGLCLPWTWCGFIVKDCSGAILYKIEVDTLPDIDGDGTVLPGTAGLSYVIKDAAGSYLGRSSHLTDGYEPIRLLDAENKQVSMLITAAGFWRRTFFPLRWFVNTAVTRQPASAVPLADPRLITMMVTFQFRNLGYFGIFWILLLVIVVVAVYFYLKRSRGLAYDGGFSIRGGWLKGLSYYSQADEEQEFLNGGDGGGCCTGRQKKTPQVTVSVARTLPQAGGGGRLTLERLDILPDGECDSRPLFLLTEHRQRAGLYKYDGAVEVQVRNIPSISAVLCLVFQLGAYVLCEPKSCQKAVHLGVGNDSTLGPHYMYLRFPGLNLEAFPGAGGKGPQISEQVSKHRRVSAVRANPAVVPGARLHREPPADPLLLQRTLRLHADRHARADLGTPVFDTEEDLEGLNKAIAWLYDRRIPVVLMERQTRIFPLIFDMDLKVTSQDMLDSVPVRIKRTRPWRGRVDFCRWHGADHFVLSKDMVLLRHLGMIVFQFFPDLPLIDFCIFNASGWDRVKELVKVSLHLVAPYVLVTPDRLTAIRERMLEYLGECSEADGHPLADLLQTYLQESEDNTWDKVVDQTVTSGTNGLRMPYCDKAQRILKREFVDRKRRGEVFTERQLMDLHAYLKEEAGRPCLPEGILRLIPAKNAEDENALPEAKWMCKGDDLPIDEWIRLGRCRYAWRMPLAPPGPTPWRPPLRYQWVEPVPLWEDRTQLKGSPVVRKFHGSAAEFRSNWEEALSRSPKLSGRWLISSIDARWRGGLENDSTHEVRYIVRASRVILLLSPEVGAALVFTELRKVLAGWTEPDDFLCVPICGSPSDSHSSALHTIVAPSKEFPTLQAALNAVPSDEPLHRVLVRCGTHELPETLCIKRPVLLEGEGRWETTLRSFSFIPELYCQSSTERVPRSRSASAPVRPASYSAPKSCLLHVFFMMPRHSGAQKYKLLVLHRSRYS</sequence>
<keyword evidence="1" id="KW-0812">Transmembrane</keyword>
<accession>A0A813CN53</accession>
<dbReference type="Proteomes" id="UP000601435">
    <property type="component" value="Unassembled WGS sequence"/>
</dbReference>
<evidence type="ECO:0000313" key="3">
    <source>
        <dbReference type="EMBL" id="CAE7943860.1"/>
    </source>
</evidence>
<dbReference type="InterPro" id="IPR011050">
    <property type="entry name" value="Pectin_lyase_fold/virulence"/>
</dbReference>
<keyword evidence="4" id="KW-1185">Reference proteome</keyword>
<dbReference type="AlphaFoldDB" id="A0A813CN53"/>
<reference evidence="3" key="1">
    <citation type="submission" date="2021-02" db="EMBL/GenBank/DDBJ databases">
        <authorList>
            <person name="Dougan E. K."/>
            <person name="Rhodes N."/>
            <person name="Thang M."/>
            <person name="Chan C."/>
        </authorList>
    </citation>
    <scope>NUCLEOTIDE SEQUENCE</scope>
</reference>
<keyword evidence="1" id="KW-1133">Transmembrane helix</keyword>
<feature type="domain" description="C962R-like N-terminal AEP" evidence="2">
    <location>
        <begin position="489"/>
        <end position="683"/>
    </location>
</feature>
<keyword evidence="1" id="KW-0472">Membrane</keyword>
<feature type="transmembrane region" description="Helical" evidence="1">
    <location>
        <begin position="226"/>
        <end position="248"/>
    </location>
</feature>
<dbReference type="Pfam" id="PF23162">
    <property type="entry name" value="AEP_C962R"/>
    <property type="match status" value="1"/>
</dbReference>
<proteinExistence type="predicted"/>
<dbReference type="InterPro" id="IPR056443">
    <property type="entry name" value="AEP_C962R"/>
</dbReference>
<dbReference type="EMBL" id="CAJNJA010100608">
    <property type="protein sequence ID" value="CAE7943860.1"/>
    <property type="molecule type" value="Genomic_DNA"/>
</dbReference>
<name>A0A813CN53_9DINO</name>